<sequence length="426" mass="45766">MIIVLFLILFVLIGFGMSIWLAMGISGVLYILIQGDISLRIVASTMVGGVDSSTLVAIPFFILAGELMNRAGMTAKLTALVDYFVGRLRGGLAYVAVVVNVIVAGVSGSAVADASAVSSVLLPAMRERGYDKPFSAAVNGAAAVIGPIIPPSIPMIFIGVISGISIGRLFVGGVIPGLLMAVSLLLLIGIVSRRRNYPVVRSEIGWSTLKPLLRDSIFALVAPLIILSGVIFGVVTLVEVSVLAIAYILLISLFIYRSIRLRDLLGIFTHSAVFSSSIMIVFAVVGLYQYIVAYEQLGQKLADLLAAWELNRFWFLLLVNVFFLIMGCILDAIPVMLIFFPVLLPVAVQLGIDPTHFGVIVVMNLMIGLLTPPIGVLLFLEAKIAEMPFGELVRAIWPFTAMLLGVLILCTYVPALVTWLPDLIFG</sequence>
<feature type="transmembrane region" description="Helical" evidence="7">
    <location>
        <begin position="313"/>
        <end position="330"/>
    </location>
</feature>
<gene>
    <name evidence="9" type="ORF">SAMN05428963_106178</name>
</gene>
<comment type="subcellular location">
    <subcellularLocation>
        <location evidence="1 7">Cell inner membrane</location>
        <topology evidence="1 7">Multi-pass membrane protein</topology>
    </subcellularLocation>
</comment>
<feature type="transmembrane region" description="Helical" evidence="7">
    <location>
        <begin position="212"/>
        <end position="234"/>
    </location>
</feature>
<evidence type="ECO:0000259" key="8">
    <source>
        <dbReference type="Pfam" id="PF06808"/>
    </source>
</evidence>
<reference evidence="9 10" key="1">
    <citation type="submission" date="2017-02" db="EMBL/GenBank/DDBJ databases">
        <authorList>
            <person name="Peterson S.W."/>
        </authorList>
    </citation>
    <scope>NUCLEOTIDE SEQUENCE [LARGE SCALE GENOMIC DNA]</scope>
    <source>
        <strain evidence="9 10">USBA 369</strain>
    </source>
</reference>
<feature type="domain" description="TRAP C4-dicarboxylate transport system permease DctM subunit" evidence="8">
    <location>
        <begin position="6"/>
        <end position="416"/>
    </location>
</feature>
<evidence type="ECO:0000313" key="9">
    <source>
        <dbReference type="EMBL" id="SKA13216.1"/>
    </source>
</evidence>
<comment type="similarity">
    <text evidence="7">Belongs to the TRAP transporter large permease family.</text>
</comment>
<evidence type="ECO:0000256" key="1">
    <source>
        <dbReference type="ARBA" id="ARBA00004429"/>
    </source>
</evidence>
<evidence type="ECO:0000256" key="7">
    <source>
        <dbReference type="RuleBase" id="RU369079"/>
    </source>
</evidence>
<dbReference type="STRING" id="1365950.SAMN05428963_106178"/>
<keyword evidence="7" id="KW-0813">Transport</keyword>
<dbReference type="EMBL" id="FUXL01000006">
    <property type="protein sequence ID" value="SKA13216.1"/>
    <property type="molecule type" value="Genomic_DNA"/>
</dbReference>
<accession>A0A1T4RBN4</accession>
<dbReference type="GO" id="GO:0022857">
    <property type="term" value="F:transmembrane transporter activity"/>
    <property type="evidence" value="ECO:0007669"/>
    <property type="project" value="UniProtKB-UniRule"/>
</dbReference>
<feature type="transmembrane region" description="Helical" evidence="7">
    <location>
        <begin position="392"/>
        <end position="420"/>
    </location>
</feature>
<proteinExistence type="inferred from homology"/>
<dbReference type="Proteomes" id="UP000190135">
    <property type="component" value="Unassembled WGS sequence"/>
</dbReference>
<evidence type="ECO:0000256" key="3">
    <source>
        <dbReference type="ARBA" id="ARBA00022519"/>
    </source>
</evidence>
<evidence type="ECO:0000256" key="2">
    <source>
        <dbReference type="ARBA" id="ARBA00022475"/>
    </source>
</evidence>
<feature type="transmembrane region" description="Helical" evidence="7">
    <location>
        <begin position="45"/>
        <end position="64"/>
    </location>
</feature>
<dbReference type="RefSeq" id="WP_165690835.1">
    <property type="nucleotide sequence ID" value="NZ_FUXL01000006.1"/>
</dbReference>
<feature type="transmembrane region" description="Helical" evidence="7">
    <location>
        <begin position="6"/>
        <end position="33"/>
    </location>
</feature>
<comment type="function">
    <text evidence="7">Part of the tripartite ATP-independent periplasmic (TRAP) transport system.</text>
</comment>
<dbReference type="InterPro" id="IPR010656">
    <property type="entry name" value="DctM"/>
</dbReference>
<feature type="transmembrane region" description="Helical" evidence="7">
    <location>
        <begin position="170"/>
        <end position="191"/>
    </location>
</feature>
<dbReference type="AlphaFoldDB" id="A0A1T4RBN4"/>
<feature type="transmembrane region" description="Helical" evidence="7">
    <location>
        <begin position="91"/>
        <end position="124"/>
    </location>
</feature>
<organism evidence="9 10">
    <name type="scientific">Consotaella salsifontis</name>
    <dbReference type="NCBI Taxonomy" id="1365950"/>
    <lineage>
        <taxon>Bacteria</taxon>
        <taxon>Pseudomonadati</taxon>
        <taxon>Pseudomonadota</taxon>
        <taxon>Alphaproteobacteria</taxon>
        <taxon>Hyphomicrobiales</taxon>
        <taxon>Aurantimonadaceae</taxon>
        <taxon>Consotaella</taxon>
    </lineage>
</organism>
<evidence type="ECO:0000256" key="6">
    <source>
        <dbReference type="ARBA" id="ARBA00023136"/>
    </source>
</evidence>
<evidence type="ECO:0000313" key="10">
    <source>
        <dbReference type="Proteomes" id="UP000190135"/>
    </source>
</evidence>
<name>A0A1T4RBN4_9HYPH</name>
<evidence type="ECO:0000256" key="4">
    <source>
        <dbReference type="ARBA" id="ARBA00022692"/>
    </source>
</evidence>
<comment type="subunit">
    <text evidence="7">The complex comprises the extracytoplasmic solute receptor protein and the two transmembrane proteins.</text>
</comment>
<dbReference type="GO" id="GO:0005886">
    <property type="term" value="C:plasma membrane"/>
    <property type="evidence" value="ECO:0007669"/>
    <property type="project" value="UniProtKB-SubCell"/>
</dbReference>
<keyword evidence="2" id="KW-1003">Cell membrane</keyword>
<dbReference type="PIRSF" id="PIRSF006066">
    <property type="entry name" value="HI0050"/>
    <property type="match status" value="1"/>
</dbReference>
<dbReference type="InterPro" id="IPR004681">
    <property type="entry name" value="TRAP_DctM"/>
</dbReference>
<feature type="transmembrane region" description="Helical" evidence="7">
    <location>
        <begin position="271"/>
        <end position="293"/>
    </location>
</feature>
<evidence type="ECO:0000256" key="5">
    <source>
        <dbReference type="ARBA" id="ARBA00022989"/>
    </source>
</evidence>
<keyword evidence="4 7" id="KW-0812">Transmembrane</keyword>
<feature type="transmembrane region" description="Helical" evidence="7">
    <location>
        <begin position="136"/>
        <end position="164"/>
    </location>
</feature>
<dbReference type="NCBIfam" id="TIGR00786">
    <property type="entry name" value="dctM"/>
    <property type="match status" value="1"/>
</dbReference>
<feature type="transmembrane region" description="Helical" evidence="7">
    <location>
        <begin position="240"/>
        <end position="259"/>
    </location>
</feature>
<protein>
    <recommendedName>
        <fullName evidence="7">TRAP transporter large permease protein</fullName>
    </recommendedName>
</protein>
<dbReference type="PANTHER" id="PTHR33362">
    <property type="entry name" value="SIALIC ACID TRAP TRANSPORTER PERMEASE PROTEIN SIAT-RELATED"/>
    <property type="match status" value="1"/>
</dbReference>
<keyword evidence="5 7" id="KW-1133">Transmembrane helix</keyword>
<dbReference type="Pfam" id="PF06808">
    <property type="entry name" value="DctM"/>
    <property type="match status" value="1"/>
</dbReference>
<feature type="transmembrane region" description="Helical" evidence="7">
    <location>
        <begin position="358"/>
        <end position="380"/>
    </location>
</feature>
<keyword evidence="6 7" id="KW-0472">Membrane</keyword>
<keyword evidence="3 7" id="KW-0997">Cell inner membrane</keyword>
<keyword evidence="10" id="KW-1185">Reference proteome</keyword>